<gene>
    <name evidence="2" type="ORF">H6P87_00826</name>
</gene>
<reference evidence="2 3" key="1">
    <citation type="journal article" date="2021" name="Int. J. Syst. Evol. Microbiol.">
        <title>Characterization of a novel transitional group Rickettsia species (Rickettsia tillamookensis sp. nov.) from the western black-legged tick, Ixodes pacificus.</title>
        <authorList>
            <person name="Gauthier D.T."/>
            <person name="Karpathy S.E."/>
            <person name="Grizzard S.L."/>
            <person name="Batra D."/>
            <person name="Rowe L.A."/>
            <person name="Paddock C.D."/>
        </authorList>
    </citation>
    <scope>NUCLEOTIDE SEQUENCE [LARGE SCALE GENOMIC DNA]</scope>
    <source>
        <strain evidence="2 3">Tillamook 23</strain>
    </source>
</reference>
<dbReference type="InterPro" id="IPR007159">
    <property type="entry name" value="SpoVT-AbrB_dom"/>
</dbReference>
<evidence type="ECO:0000313" key="3">
    <source>
        <dbReference type="Proteomes" id="UP000595296"/>
    </source>
</evidence>
<protein>
    <recommendedName>
        <fullName evidence="1">SpoVT-AbrB domain-containing protein</fullName>
    </recommendedName>
</protein>
<evidence type="ECO:0000313" key="2">
    <source>
        <dbReference type="EMBL" id="QQV75274.1"/>
    </source>
</evidence>
<dbReference type="EMBL" id="CP060138">
    <property type="protein sequence ID" value="QQV75274.1"/>
    <property type="molecule type" value="Genomic_DNA"/>
</dbReference>
<dbReference type="SUPFAM" id="SSF89447">
    <property type="entry name" value="AbrB/MazE/MraZ-like"/>
    <property type="match status" value="1"/>
</dbReference>
<dbReference type="Pfam" id="PF04014">
    <property type="entry name" value="MazE_antitoxin"/>
    <property type="match status" value="1"/>
</dbReference>
<evidence type="ECO:0000259" key="1">
    <source>
        <dbReference type="SMART" id="SM00966"/>
    </source>
</evidence>
<keyword evidence="3" id="KW-1185">Reference proteome</keyword>
<dbReference type="Proteomes" id="UP000595296">
    <property type="component" value="Chromosome"/>
</dbReference>
<dbReference type="SMART" id="SM00966">
    <property type="entry name" value="SpoVT_AbrB"/>
    <property type="match status" value="1"/>
</dbReference>
<dbReference type="NCBIfam" id="TIGR01439">
    <property type="entry name" value="lp_hng_hel_AbrB"/>
    <property type="match status" value="1"/>
</dbReference>
<proteinExistence type="predicted"/>
<feature type="domain" description="SpoVT-AbrB" evidence="1">
    <location>
        <begin position="5"/>
        <end position="50"/>
    </location>
</feature>
<organism evidence="2 3">
    <name type="scientific">Rickettsia tillamookensis</name>
    <dbReference type="NCBI Taxonomy" id="2761623"/>
    <lineage>
        <taxon>Bacteria</taxon>
        <taxon>Pseudomonadati</taxon>
        <taxon>Pseudomonadota</taxon>
        <taxon>Alphaproteobacteria</taxon>
        <taxon>Rickettsiales</taxon>
        <taxon>Rickettsiaceae</taxon>
        <taxon>Rickettsieae</taxon>
        <taxon>Rickettsia</taxon>
        <taxon>spotted fever group</taxon>
    </lineage>
</organism>
<name>A0A9E6MI57_9RICK</name>
<dbReference type="Gene3D" id="2.10.260.10">
    <property type="match status" value="1"/>
</dbReference>
<dbReference type="InterPro" id="IPR037914">
    <property type="entry name" value="SpoVT-AbrB_sf"/>
</dbReference>
<accession>A0A9E6MI57</accession>
<sequence>MINSAKITKGGKISLPASYRKQLHLKEGDKVIFTLKENEVVISPLSFMLKKSRNIINKYYSPEESLVDKLIAERKQEAKNE</sequence>